<evidence type="ECO:0000313" key="1">
    <source>
        <dbReference type="EMBL" id="CAD0098837.1"/>
    </source>
</evidence>
<dbReference type="OrthoDB" id="4483229at2759"/>
<sequence length="149" mass="16191">MLILYTTGHQQLPIPSPATRPQESVPSSLTLVHSLEANLWGPTKELRGDESILQSPFSGCTLLDTQQRLQDMVTATGSKLITDWFLVLDEESVETSTAVIVRVDEGEVLSARVAYPVSSRYLSAASVAHPSLDELIEIANEESGGVIRD</sequence>
<organism evidence="1 2">
    <name type="scientific">Aureobasidium mustum</name>
    <dbReference type="NCBI Taxonomy" id="2773714"/>
    <lineage>
        <taxon>Eukaryota</taxon>
        <taxon>Fungi</taxon>
        <taxon>Dikarya</taxon>
        <taxon>Ascomycota</taxon>
        <taxon>Pezizomycotina</taxon>
        <taxon>Dothideomycetes</taxon>
        <taxon>Dothideomycetidae</taxon>
        <taxon>Dothideales</taxon>
        <taxon>Saccotheciaceae</taxon>
        <taxon>Aureobasidium</taxon>
    </lineage>
</organism>
<gene>
    <name evidence="1" type="ORF">AWRI4233_LOCUS7661</name>
</gene>
<evidence type="ECO:0000313" key="2">
    <source>
        <dbReference type="Proteomes" id="UP000714618"/>
    </source>
</evidence>
<name>A0A9N8K2M4_9PEZI</name>
<dbReference type="AlphaFoldDB" id="A0A9N8K2M4"/>
<comment type="caution">
    <text evidence="1">The sequence shown here is derived from an EMBL/GenBank/DDBJ whole genome shotgun (WGS) entry which is preliminary data.</text>
</comment>
<reference evidence="1" key="1">
    <citation type="submission" date="2020-06" db="EMBL/GenBank/DDBJ databases">
        <authorList>
            <person name="Onetto C."/>
        </authorList>
    </citation>
    <scope>NUCLEOTIDE SEQUENCE</scope>
</reference>
<protein>
    <submittedName>
        <fullName evidence="1">Uncharacterized protein</fullName>
    </submittedName>
</protein>
<dbReference type="Proteomes" id="UP000714618">
    <property type="component" value="Unassembled WGS sequence"/>
</dbReference>
<accession>A0A9N8K2M4</accession>
<proteinExistence type="predicted"/>
<keyword evidence="2" id="KW-1185">Reference proteome</keyword>
<dbReference type="EMBL" id="CAIJEO010000009">
    <property type="protein sequence ID" value="CAD0098837.1"/>
    <property type="molecule type" value="Genomic_DNA"/>
</dbReference>